<dbReference type="SUPFAM" id="SSF53850">
    <property type="entry name" value="Periplasmic binding protein-like II"/>
    <property type="match status" value="1"/>
</dbReference>
<protein>
    <recommendedName>
        <fullName evidence="2">prephenate dehydratase</fullName>
        <ecNumber evidence="2">4.2.1.51</ecNumber>
    </recommendedName>
</protein>
<feature type="domain" description="ACT" evidence="9">
    <location>
        <begin position="195"/>
        <end position="271"/>
    </location>
</feature>
<dbReference type="Gene3D" id="3.30.70.260">
    <property type="match status" value="1"/>
</dbReference>
<evidence type="ECO:0000256" key="2">
    <source>
        <dbReference type="ARBA" id="ARBA00013147"/>
    </source>
</evidence>
<evidence type="ECO:0000256" key="3">
    <source>
        <dbReference type="ARBA" id="ARBA00022605"/>
    </source>
</evidence>
<sequence length="276" mass="30386">MNHTIAIQGFEGSFHQIAAQHYFGPALTLAPCATFTEVVRQVTCGEAHRGVMAIENSIAGSILPNYNLLQQNELQISGEVYLTIGQHLMALPGQSLADIREVHSHPMALLQCADFLSQYPHLRLVETEDTALSAKRIRDNQLAGVAAVAGRLAADLFEMDILAADIQSAKENYTRFLVVERPEDAQSPASPNKASLYFHTVNTPGSLVKVLSCIADHNINLSKLQSIPHPGRIWEYFILADLEFDRPEQFQAALHAVEQVAEGLRVLGVYQKGITY</sequence>
<dbReference type="OrthoDB" id="9802281at2"/>
<dbReference type="PANTHER" id="PTHR21022">
    <property type="entry name" value="PREPHENATE DEHYDRATASE P PROTEIN"/>
    <property type="match status" value="1"/>
</dbReference>
<dbReference type="SUPFAM" id="SSF55021">
    <property type="entry name" value="ACT-like"/>
    <property type="match status" value="1"/>
</dbReference>
<comment type="catalytic activity">
    <reaction evidence="7">
        <text>prephenate + H(+) = 3-phenylpyruvate + CO2 + H2O</text>
        <dbReference type="Rhea" id="RHEA:21648"/>
        <dbReference type="ChEBI" id="CHEBI:15377"/>
        <dbReference type="ChEBI" id="CHEBI:15378"/>
        <dbReference type="ChEBI" id="CHEBI:16526"/>
        <dbReference type="ChEBI" id="CHEBI:18005"/>
        <dbReference type="ChEBI" id="CHEBI:29934"/>
        <dbReference type="EC" id="4.2.1.51"/>
    </reaction>
</comment>
<dbReference type="Pfam" id="PF01842">
    <property type="entry name" value="ACT"/>
    <property type="match status" value="1"/>
</dbReference>
<dbReference type="Gene3D" id="3.40.190.10">
    <property type="entry name" value="Periplasmic binding protein-like II"/>
    <property type="match status" value="2"/>
</dbReference>
<dbReference type="EC" id="4.2.1.51" evidence="2"/>
<dbReference type="GO" id="GO:0005737">
    <property type="term" value="C:cytoplasm"/>
    <property type="evidence" value="ECO:0007669"/>
    <property type="project" value="TreeGrafter"/>
</dbReference>
<dbReference type="Pfam" id="PF00800">
    <property type="entry name" value="PDT"/>
    <property type="match status" value="1"/>
</dbReference>
<dbReference type="RefSeq" id="WP_139515290.1">
    <property type="nucleotide sequence ID" value="NZ_CP040896.1"/>
</dbReference>
<comment type="pathway">
    <text evidence="1">Amino-acid biosynthesis; L-phenylalanine biosynthesis; phenylpyruvate from prephenate: step 1/1.</text>
</comment>
<dbReference type="PANTHER" id="PTHR21022:SF19">
    <property type="entry name" value="PREPHENATE DEHYDRATASE-RELATED"/>
    <property type="match status" value="1"/>
</dbReference>
<evidence type="ECO:0000313" key="11">
    <source>
        <dbReference type="Proteomes" id="UP000305398"/>
    </source>
</evidence>
<evidence type="ECO:0000313" key="10">
    <source>
        <dbReference type="EMBL" id="QDA60112.1"/>
    </source>
</evidence>
<dbReference type="Proteomes" id="UP000305398">
    <property type="component" value="Chromosome"/>
</dbReference>
<proteinExistence type="predicted"/>
<dbReference type="GO" id="GO:0009094">
    <property type="term" value="P:L-phenylalanine biosynthetic process"/>
    <property type="evidence" value="ECO:0007669"/>
    <property type="project" value="UniProtKB-UniPathway"/>
</dbReference>
<gene>
    <name evidence="10" type="ORF">FHG12_08325</name>
</gene>
<evidence type="ECO:0000259" key="8">
    <source>
        <dbReference type="PROSITE" id="PS51171"/>
    </source>
</evidence>
<feature type="domain" description="Prephenate dehydratase" evidence="8">
    <location>
        <begin position="4"/>
        <end position="181"/>
    </location>
</feature>
<accession>A0A5B8A1S4</accession>
<organism evidence="10 11">
    <name type="scientific">Hymenobacter jejuensis</name>
    <dbReference type="NCBI Taxonomy" id="2502781"/>
    <lineage>
        <taxon>Bacteria</taxon>
        <taxon>Pseudomonadati</taxon>
        <taxon>Bacteroidota</taxon>
        <taxon>Cytophagia</taxon>
        <taxon>Cytophagales</taxon>
        <taxon>Hymenobacteraceae</taxon>
        <taxon>Hymenobacter</taxon>
    </lineage>
</organism>
<dbReference type="InterPro" id="IPR001086">
    <property type="entry name" value="Preph_deHydtase"/>
</dbReference>
<dbReference type="PROSITE" id="PS51171">
    <property type="entry name" value="PREPHENATE_DEHYDR_3"/>
    <property type="match status" value="1"/>
</dbReference>
<dbReference type="EMBL" id="CP040896">
    <property type="protein sequence ID" value="QDA60112.1"/>
    <property type="molecule type" value="Genomic_DNA"/>
</dbReference>
<dbReference type="PROSITE" id="PS51671">
    <property type="entry name" value="ACT"/>
    <property type="match status" value="1"/>
</dbReference>
<keyword evidence="4" id="KW-0057">Aromatic amino acid biosynthesis</keyword>
<dbReference type="InterPro" id="IPR002912">
    <property type="entry name" value="ACT_dom"/>
</dbReference>
<keyword evidence="11" id="KW-1185">Reference proteome</keyword>
<dbReference type="GO" id="GO:0004664">
    <property type="term" value="F:prephenate dehydratase activity"/>
    <property type="evidence" value="ECO:0007669"/>
    <property type="project" value="UniProtKB-EC"/>
</dbReference>
<evidence type="ECO:0000256" key="7">
    <source>
        <dbReference type="ARBA" id="ARBA00047848"/>
    </source>
</evidence>
<dbReference type="CDD" id="cd13631">
    <property type="entry name" value="PBP2_Ct-PDT_like"/>
    <property type="match status" value="1"/>
</dbReference>
<evidence type="ECO:0000256" key="5">
    <source>
        <dbReference type="ARBA" id="ARBA00023222"/>
    </source>
</evidence>
<keyword evidence="6" id="KW-0456">Lyase</keyword>
<dbReference type="KEGG" id="hyj:FHG12_08325"/>
<evidence type="ECO:0000256" key="6">
    <source>
        <dbReference type="ARBA" id="ARBA00023239"/>
    </source>
</evidence>
<dbReference type="CDD" id="cd04905">
    <property type="entry name" value="ACT_CM-PDT"/>
    <property type="match status" value="1"/>
</dbReference>
<keyword evidence="3" id="KW-0028">Amino-acid biosynthesis</keyword>
<evidence type="ECO:0000256" key="1">
    <source>
        <dbReference type="ARBA" id="ARBA00004741"/>
    </source>
</evidence>
<dbReference type="AlphaFoldDB" id="A0A5B8A1S4"/>
<reference evidence="10 11" key="1">
    <citation type="submission" date="2019-06" db="EMBL/GenBank/DDBJ databases">
        <authorList>
            <person name="Srinivasan S."/>
        </authorList>
    </citation>
    <scope>NUCLEOTIDE SEQUENCE [LARGE SCALE GENOMIC DNA]</scope>
    <source>
        <strain evidence="10 11">17J68-5</strain>
    </source>
</reference>
<dbReference type="UniPathway" id="UPA00121">
    <property type="reaction ID" value="UER00345"/>
</dbReference>
<evidence type="ECO:0000259" key="9">
    <source>
        <dbReference type="PROSITE" id="PS51671"/>
    </source>
</evidence>
<name>A0A5B8A1S4_9BACT</name>
<evidence type="ECO:0000256" key="4">
    <source>
        <dbReference type="ARBA" id="ARBA00023141"/>
    </source>
</evidence>
<keyword evidence="5" id="KW-0584">Phenylalanine biosynthesis</keyword>
<dbReference type="InterPro" id="IPR045865">
    <property type="entry name" value="ACT-like_dom_sf"/>
</dbReference>